<evidence type="ECO:0000256" key="4">
    <source>
        <dbReference type="ARBA" id="ARBA00022475"/>
    </source>
</evidence>
<evidence type="ECO:0000256" key="7">
    <source>
        <dbReference type="ARBA" id="ARBA00022989"/>
    </source>
</evidence>
<evidence type="ECO:0000313" key="14">
    <source>
        <dbReference type="Proteomes" id="UP000027997"/>
    </source>
</evidence>
<reference evidence="13 14" key="1">
    <citation type="submission" date="2014-06" db="EMBL/GenBank/DDBJ databases">
        <title>Whole Genome Sequences of Three Symbiotic Endozoicomonas Bacteria.</title>
        <authorList>
            <person name="Neave M.J."/>
            <person name="Apprill A."/>
            <person name="Voolstra C.R."/>
        </authorList>
    </citation>
    <scope>NUCLEOTIDE SEQUENCE [LARGE SCALE GENOMIC DNA]</scope>
    <source>
        <strain evidence="13 14">DSM 22380</strain>
    </source>
</reference>
<feature type="domain" description="AprE-like beta-barrel" evidence="12">
    <location>
        <begin position="328"/>
        <end position="417"/>
    </location>
</feature>
<dbReference type="InterPro" id="IPR058781">
    <property type="entry name" value="HH_AprE-like"/>
</dbReference>
<comment type="subcellular location">
    <subcellularLocation>
        <location evidence="1 9">Cell inner membrane</location>
        <topology evidence="1 9">Single-pass membrane protein</topology>
    </subcellularLocation>
</comment>
<keyword evidence="8 9" id="KW-0472">Membrane</keyword>
<dbReference type="InterPro" id="IPR050739">
    <property type="entry name" value="MFP"/>
</dbReference>
<dbReference type="Gene3D" id="1.10.287.470">
    <property type="entry name" value="Helix hairpin bin"/>
    <property type="match status" value="1"/>
</dbReference>
<dbReference type="InterPro" id="IPR010129">
    <property type="entry name" value="T1SS_HlyD"/>
</dbReference>
<feature type="coiled-coil region" evidence="10">
    <location>
        <begin position="216"/>
        <end position="293"/>
    </location>
</feature>
<comment type="caution">
    <text evidence="13">The sequence shown here is derived from an EMBL/GenBank/DDBJ whole genome shotgun (WGS) entry which is preliminary data.</text>
</comment>
<dbReference type="Proteomes" id="UP000027997">
    <property type="component" value="Unassembled WGS sequence"/>
</dbReference>
<evidence type="ECO:0000259" key="11">
    <source>
        <dbReference type="Pfam" id="PF25994"/>
    </source>
</evidence>
<evidence type="ECO:0000256" key="3">
    <source>
        <dbReference type="ARBA" id="ARBA00022448"/>
    </source>
</evidence>
<evidence type="ECO:0000259" key="12">
    <source>
        <dbReference type="Pfam" id="PF26002"/>
    </source>
</evidence>
<dbReference type="Gene3D" id="2.40.30.170">
    <property type="match status" value="1"/>
</dbReference>
<dbReference type="EMBL" id="JOJP01000001">
    <property type="protein sequence ID" value="KEI69822.1"/>
    <property type="molecule type" value="Genomic_DNA"/>
</dbReference>
<feature type="domain" description="AprE-like long alpha-helical hairpin" evidence="11">
    <location>
        <begin position="105"/>
        <end position="286"/>
    </location>
</feature>
<dbReference type="GO" id="GO:0009306">
    <property type="term" value="P:protein secretion"/>
    <property type="evidence" value="ECO:0007669"/>
    <property type="project" value="InterPro"/>
</dbReference>
<protein>
    <recommendedName>
        <fullName evidence="9">Membrane fusion protein (MFP) family protein</fullName>
    </recommendedName>
</protein>
<dbReference type="Pfam" id="PF26002">
    <property type="entry name" value="Beta-barrel_AprE"/>
    <property type="match status" value="1"/>
</dbReference>
<keyword evidence="5 9" id="KW-0997">Cell inner membrane</keyword>
<proteinExistence type="inferred from homology"/>
<dbReference type="Gene3D" id="2.40.50.100">
    <property type="match status" value="2"/>
</dbReference>
<evidence type="ECO:0000256" key="6">
    <source>
        <dbReference type="ARBA" id="ARBA00022692"/>
    </source>
</evidence>
<keyword evidence="10" id="KW-0175">Coiled coil</keyword>
<dbReference type="InterPro" id="IPR058982">
    <property type="entry name" value="Beta-barrel_AprE"/>
</dbReference>
<dbReference type="GO" id="GO:0005886">
    <property type="term" value="C:plasma membrane"/>
    <property type="evidence" value="ECO:0007669"/>
    <property type="project" value="UniProtKB-SubCell"/>
</dbReference>
<gene>
    <name evidence="13" type="ORF">GV64_02860</name>
</gene>
<dbReference type="InterPro" id="IPR006144">
    <property type="entry name" value="Secretion_HlyD_CS"/>
</dbReference>
<name>A0A081K6P6_9GAMM</name>
<keyword evidence="6 9" id="KW-0812">Transmembrane</keyword>
<evidence type="ECO:0000256" key="8">
    <source>
        <dbReference type="ARBA" id="ARBA00023136"/>
    </source>
</evidence>
<dbReference type="AlphaFoldDB" id="A0A081K6P6"/>
<evidence type="ECO:0000256" key="5">
    <source>
        <dbReference type="ARBA" id="ARBA00022519"/>
    </source>
</evidence>
<keyword evidence="7 9" id="KW-1133">Transmembrane helix</keyword>
<keyword evidence="4 9" id="KW-1003">Cell membrane</keyword>
<dbReference type="Pfam" id="PF25994">
    <property type="entry name" value="HH_AprE"/>
    <property type="match status" value="1"/>
</dbReference>
<evidence type="ECO:0000313" key="13">
    <source>
        <dbReference type="EMBL" id="KEI69822.1"/>
    </source>
</evidence>
<dbReference type="PROSITE" id="PS00543">
    <property type="entry name" value="HLYD_FAMILY"/>
    <property type="match status" value="1"/>
</dbReference>
<accession>A0A081K6P6</accession>
<evidence type="ECO:0000256" key="10">
    <source>
        <dbReference type="SAM" id="Coils"/>
    </source>
</evidence>
<feature type="transmembrane region" description="Helical" evidence="9">
    <location>
        <begin position="30"/>
        <end position="48"/>
    </location>
</feature>
<evidence type="ECO:0000256" key="1">
    <source>
        <dbReference type="ARBA" id="ARBA00004377"/>
    </source>
</evidence>
<dbReference type="PRINTS" id="PR01490">
    <property type="entry name" value="RTXTOXIND"/>
</dbReference>
<dbReference type="eggNOG" id="COG0845">
    <property type="taxonomic scope" value="Bacteria"/>
</dbReference>
<dbReference type="PANTHER" id="PTHR30386:SF26">
    <property type="entry name" value="TRANSPORT PROTEIN COMB"/>
    <property type="match status" value="1"/>
</dbReference>
<dbReference type="NCBIfam" id="TIGR01843">
    <property type="entry name" value="type_I_hlyD"/>
    <property type="match status" value="1"/>
</dbReference>
<dbReference type="STRING" id="305900.GV64_02860"/>
<organism evidence="13 14">
    <name type="scientific">Endozoicomonas elysicola</name>
    <dbReference type="NCBI Taxonomy" id="305900"/>
    <lineage>
        <taxon>Bacteria</taxon>
        <taxon>Pseudomonadati</taxon>
        <taxon>Pseudomonadota</taxon>
        <taxon>Gammaproteobacteria</taxon>
        <taxon>Oceanospirillales</taxon>
        <taxon>Endozoicomonadaceae</taxon>
        <taxon>Endozoicomonas</taxon>
    </lineage>
</organism>
<feature type="coiled-coil region" evidence="10">
    <location>
        <begin position="157"/>
        <end position="191"/>
    </location>
</feature>
<evidence type="ECO:0000256" key="9">
    <source>
        <dbReference type="RuleBase" id="RU365093"/>
    </source>
</evidence>
<keyword evidence="14" id="KW-1185">Reference proteome</keyword>
<comment type="similarity">
    <text evidence="2 9">Belongs to the membrane fusion protein (MFP) (TC 8.A.1) family.</text>
</comment>
<evidence type="ECO:0000256" key="2">
    <source>
        <dbReference type="ARBA" id="ARBA00009477"/>
    </source>
</evidence>
<dbReference type="PANTHER" id="PTHR30386">
    <property type="entry name" value="MEMBRANE FUSION SUBUNIT OF EMRAB-TOLC MULTIDRUG EFFLUX PUMP"/>
    <property type="match status" value="1"/>
</dbReference>
<sequence length="440" mass="49486">MSDNIQEEDMEYISDANAAMLMKTPRGGRLLIYTMLLALFSAIIWASVARLDEITRGMGIVIPSSRLQVVQNLEGGILEKVFVTEGEQVLSGQPLMQLDDTRFSSSFRESAIEYHSELAKAARLKAELSGDTLNFPEALSDHPEYIERERDIYNQRADRFSAELNVASEQAAQAQHELNSAEDQLKFLTTSFELGQDELELTVPLAEQGVVSKVELIQLRQRVNDLESEKRRTELSIPKLRAGYQESLARKEEVIQKYRSDIVQELKETEVHLDQLNESHNAMEDQVDRTLVRSPMDGVVKKIHVTTVGGVVQPGMSLIEIVPLEDNLLIEAQIQPKDIGFLRQGMKAIVKLTAYDFAIYGGLEGDVEHISADTIKDEKGESFYIVRIRTKDNFVGSPEKPLLIIPGMRTNVDIITGDKTLMAYLLKPILRAKQNALTER</sequence>
<keyword evidence="3 9" id="KW-0813">Transport</keyword>